<gene>
    <name evidence="12" type="ORF">Q9K01_05785</name>
</gene>
<keyword evidence="8 11" id="KW-0460">Magnesium</keyword>
<accession>A0ABT9H744</accession>
<dbReference type="PANTHER" id="PTHR30040">
    <property type="entry name" value="THIAMINE BIOSYNTHESIS LIPOPROTEIN APBE"/>
    <property type="match status" value="1"/>
</dbReference>
<dbReference type="SUPFAM" id="SSF143631">
    <property type="entry name" value="ApbE-like"/>
    <property type="match status" value="1"/>
</dbReference>
<keyword evidence="6 11" id="KW-0479">Metal-binding</keyword>
<evidence type="ECO:0000256" key="9">
    <source>
        <dbReference type="ARBA" id="ARBA00031306"/>
    </source>
</evidence>
<evidence type="ECO:0000313" key="13">
    <source>
        <dbReference type="Proteomes" id="UP001235664"/>
    </source>
</evidence>
<evidence type="ECO:0000256" key="11">
    <source>
        <dbReference type="PIRNR" id="PIRNR006268"/>
    </source>
</evidence>
<dbReference type="InterPro" id="IPR003374">
    <property type="entry name" value="ApbE-like_sf"/>
</dbReference>
<evidence type="ECO:0000256" key="5">
    <source>
        <dbReference type="ARBA" id="ARBA00022679"/>
    </source>
</evidence>
<comment type="catalytic activity">
    <reaction evidence="10 11">
        <text>L-threonyl-[protein] + FAD = FMN-L-threonyl-[protein] + AMP + H(+)</text>
        <dbReference type="Rhea" id="RHEA:36847"/>
        <dbReference type="Rhea" id="RHEA-COMP:11060"/>
        <dbReference type="Rhea" id="RHEA-COMP:11061"/>
        <dbReference type="ChEBI" id="CHEBI:15378"/>
        <dbReference type="ChEBI" id="CHEBI:30013"/>
        <dbReference type="ChEBI" id="CHEBI:57692"/>
        <dbReference type="ChEBI" id="CHEBI:74257"/>
        <dbReference type="ChEBI" id="CHEBI:456215"/>
        <dbReference type="EC" id="2.7.1.180"/>
    </reaction>
</comment>
<comment type="cofactor">
    <cofactor evidence="1">
        <name>Mg(2+)</name>
        <dbReference type="ChEBI" id="CHEBI:18420"/>
    </cofactor>
</comment>
<evidence type="ECO:0000256" key="7">
    <source>
        <dbReference type="ARBA" id="ARBA00022827"/>
    </source>
</evidence>
<dbReference type="GO" id="GO:0016740">
    <property type="term" value="F:transferase activity"/>
    <property type="evidence" value="ECO:0007669"/>
    <property type="project" value="UniProtKB-KW"/>
</dbReference>
<sequence>MGTDWSLEAVAPVSVGDKQLRAALEEVFARVTSQMSQWDEASDLSRFNSAAPGSRHRLAEEFAYVLDCALNIARASSGAFDPTIGAASDLWGFGYWPLLDRLPSKDDAARTRRYDWQDVTLEESGRLLFQPGGLVLDFSGIAKGFAVDAGMAAIARLGVDHALLNIGGELRGAGLRADGFPWWVDLEVPLASAVPATRVGLTGWSIATSGNCSRRRWIGEYSWSHTIEPGSGSPLGDDILSVTVLHPGCMQADALATAITVLGREKGKQFADAHAIPARIVMKSEVIESGAWAKWAS</sequence>
<dbReference type="EMBL" id="JAVAIL010000002">
    <property type="protein sequence ID" value="MDP4539129.1"/>
    <property type="molecule type" value="Genomic_DNA"/>
</dbReference>
<comment type="similarity">
    <text evidence="11">Belongs to the ApbE family.</text>
</comment>
<evidence type="ECO:0000256" key="4">
    <source>
        <dbReference type="ARBA" id="ARBA00022630"/>
    </source>
</evidence>
<keyword evidence="7 11" id="KW-0274">FAD</keyword>
<dbReference type="InterPro" id="IPR024932">
    <property type="entry name" value="ApbE"/>
</dbReference>
<evidence type="ECO:0000256" key="6">
    <source>
        <dbReference type="ARBA" id="ARBA00022723"/>
    </source>
</evidence>
<evidence type="ECO:0000256" key="1">
    <source>
        <dbReference type="ARBA" id="ARBA00001946"/>
    </source>
</evidence>
<evidence type="ECO:0000256" key="3">
    <source>
        <dbReference type="ARBA" id="ARBA00016337"/>
    </source>
</evidence>
<dbReference type="Gene3D" id="3.10.520.10">
    <property type="entry name" value="ApbE-like domains"/>
    <property type="match status" value="1"/>
</dbReference>
<proteinExistence type="inferred from homology"/>
<organism evidence="12 13">
    <name type="scientific">Qipengyuania benthica</name>
    <dbReference type="NCBI Taxonomy" id="3067651"/>
    <lineage>
        <taxon>Bacteria</taxon>
        <taxon>Pseudomonadati</taxon>
        <taxon>Pseudomonadota</taxon>
        <taxon>Alphaproteobacteria</taxon>
        <taxon>Sphingomonadales</taxon>
        <taxon>Erythrobacteraceae</taxon>
        <taxon>Qipengyuania</taxon>
    </lineage>
</organism>
<keyword evidence="13" id="KW-1185">Reference proteome</keyword>
<dbReference type="Proteomes" id="UP001235664">
    <property type="component" value="Unassembled WGS sequence"/>
</dbReference>
<evidence type="ECO:0000313" key="12">
    <source>
        <dbReference type="EMBL" id="MDP4539129.1"/>
    </source>
</evidence>
<comment type="caution">
    <text evidence="12">The sequence shown here is derived from an EMBL/GenBank/DDBJ whole genome shotgun (WGS) entry which is preliminary data.</text>
</comment>
<dbReference type="Pfam" id="PF02424">
    <property type="entry name" value="ApbE"/>
    <property type="match status" value="1"/>
</dbReference>
<protein>
    <recommendedName>
        <fullName evidence="3 11">FAD:protein FMN transferase</fullName>
        <ecNumber evidence="2 11">2.7.1.180</ecNumber>
    </recommendedName>
    <alternativeName>
        <fullName evidence="9 11">Flavin transferase</fullName>
    </alternativeName>
</protein>
<dbReference type="PANTHER" id="PTHR30040:SF2">
    <property type="entry name" value="FAD:PROTEIN FMN TRANSFERASE"/>
    <property type="match status" value="1"/>
</dbReference>
<evidence type="ECO:0000256" key="8">
    <source>
        <dbReference type="ARBA" id="ARBA00022842"/>
    </source>
</evidence>
<reference evidence="12 13" key="1">
    <citation type="submission" date="2023-08" db="EMBL/GenBank/DDBJ databases">
        <title>genomic of DY56.</title>
        <authorList>
            <person name="Wang Y."/>
        </authorList>
    </citation>
    <scope>NUCLEOTIDE SEQUENCE [LARGE SCALE GENOMIC DNA]</scope>
    <source>
        <strain evidence="12 13">DY56-A-20</strain>
    </source>
</reference>
<keyword evidence="4 11" id="KW-0285">Flavoprotein</keyword>
<dbReference type="RefSeq" id="WP_305929271.1">
    <property type="nucleotide sequence ID" value="NZ_JAVAIL010000002.1"/>
</dbReference>
<dbReference type="PIRSF" id="PIRSF006268">
    <property type="entry name" value="ApbE"/>
    <property type="match status" value="1"/>
</dbReference>
<keyword evidence="5 11" id="KW-0808">Transferase</keyword>
<name>A0ABT9H744_9SPHN</name>
<dbReference type="EC" id="2.7.1.180" evidence="2 11"/>
<evidence type="ECO:0000256" key="2">
    <source>
        <dbReference type="ARBA" id="ARBA00011955"/>
    </source>
</evidence>
<evidence type="ECO:0000256" key="10">
    <source>
        <dbReference type="ARBA" id="ARBA00048540"/>
    </source>
</evidence>